<name>A0A5C6FPX7_9PLAN</name>
<evidence type="ECO:0000256" key="1">
    <source>
        <dbReference type="SAM" id="MobiDB-lite"/>
    </source>
</evidence>
<accession>A0A5C6FPX7</accession>
<protein>
    <submittedName>
        <fullName evidence="2">Uncharacterized protein</fullName>
    </submittedName>
</protein>
<dbReference type="AlphaFoldDB" id="A0A5C6FPX7"/>
<evidence type="ECO:0000313" key="2">
    <source>
        <dbReference type="EMBL" id="TWU63312.1"/>
    </source>
</evidence>
<evidence type="ECO:0000313" key="3">
    <source>
        <dbReference type="Proteomes" id="UP000316476"/>
    </source>
</evidence>
<sequence length="95" mass="10009">MRQTAAARSVSGPPSGGQNLRPAQSVRAIVRMAQVRRLVAEADDVKHRGTGGRSNGCGKHVICEEVAKLARRGDKTIAKPLRGVGPVKGPAFIDL</sequence>
<feature type="region of interest" description="Disordered" evidence="1">
    <location>
        <begin position="1"/>
        <end position="24"/>
    </location>
</feature>
<dbReference type="Proteomes" id="UP000316476">
    <property type="component" value="Unassembled WGS sequence"/>
</dbReference>
<reference evidence="2 3" key="1">
    <citation type="submission" date="2019-02" db="EMBL/GenBank/DDBJ databases">
        <title>Deep-cultivation of Planctomycetes and their phenomic and genomic characterization uncovers novel biology.</title>
        <authorList>
            <person name="Wiegand S."/>
            <person name="Jogler M."/>
            <person name="Boedeker C."/>
            <person name="Pinto D."/>
            <person name="Vollmers J."/>
            <person name="Rivas-Marin E."/>
            <person name="Kohn T."/>
            <person name="Peeters S.H."/>
            <person name="Heuer A."/>
            <person name="Rast P."/>
            <person name="Oberbeckmann S."/>
            <person name="Bunk B."/>
            <person name="Jeske O."/>
            <person name="Meyerdierks A."/>
            <person name="Storesund J.E."/>
            <person name="Kallscheuer N."/>
            <person name="Luecker S."/>
            <person name="Lage O.M."/>
            <person name="Pohl T."/>
            <person name="Merkel B.J."/>
            <person name="Hornburger P."/>
            <person name="Mueller R.-W."/>
            <person name="Bruemmer F."/>
            <person name="Labrenz M."/>
            <person name="Spormann A.M."/>
            <person name="Op Den Camp H."/>
            <person name="Overmann J."/>
            <person name="Amann R."/>
            <person name="Jetten M.S.M."/>
            <person name="Mascher T."/>
            <person name="Medema M.H."/>
            <person name="Devos D.P."/>
            <person name="Kaster A.-K."/>
            <person name="Ovreas L."/>
            <person name="Rohde M."/>
            <person name="Galperin M.Y."/>
            <person name="Jogler C."/>
        </authorList>
    </citation>
    <scope>NUCLEOTIDE SEQUENCE [LARGE SCALE GENOMIC DNA]</scope>
    <source>
        <strain evidence="2 3">V7</strain>
    </source>
</reference>
<comment type="caution">
    <text evidence="2">The sequence shown here is derived from an EMBL/GenBank/DDBJ whole genome shotgun (WGS) entry which is preliminary data.</text>
</comment>
<proteinExistence type="predicted"/>
<organism evidence="2 3">
    <name type="scientific">Crateriforma conspicua</name>
    <dbReference type="NCBI Taxonomy" id="2527996"/>
    <lineage>
        <taxon>Bacteria</taxon>
        <taxon>Pseudomonadati</taxon>
        <taxon>Planctomycetota</taxon>
        <taxon>Planctomycetia</taxon>
        <taxon>Planctomycetales</taxon>
        <taxon>Planctomycetaceae</taxon>
        <taxon>Crateriforma</taxon>
    </lineage>
</organism>
<dbReference type="EMBL" id="SJPZ01000002">
    <property type="protein sequence ID" value="TWU63312.1"/>
    <property type="molecule type" value="Genomic_DNA"/>
</dbReference>
<gene>
    <name evidence="2" type="ORF">V7x_50520</name>
</gene>